<feature type="transmembrane region" description="Helical" evidence="9">
    <location>
        <begin position="110"/>
        <end position="134"/>
    </location>
</feature>
<feature type="domain" description="Methyltransferase" evidence="10">
    <location>
        <begin position="263"/>
        <end position="357"/>
    </location>
</feature>
<evidence type="ECO:0000259" key="10">
    <source>
        <dbReference type="Pfam" id="PF13649"/>
    </source>
</evidence>
<keyword evidence="3" id="KW-0489">Methyltransferase</keyword>
<dbReference type="GeneTree" id="ENSGT00390000000610"/>
<evidence type="ECO:0000256" key="4">
    <source>
        <dbReference type="ARBA" id="ARBA00022679"/>
    </source>
</evidence>
<name>A0AAX7TG50_ASTCA</name>
<dbReference type="InterPro" id="IPR041698">
    <property type="entry name" value="Methyltransf_25"/>
</dbReference>
<keyword evidence="12" id="KW-1185">Reference proteome</keyword>
<dbReference type="GO" id="GO:0032259">
    <property type="term" value="P:methylation"/>
    <property type="evidence" value="ECO:0007669"/>
    <property type="project" value="UniProtKB-KW"/>
</dbReference>
<evidence type="ECO:0000256" key="9">
    <source>
        <dbReference type="SAM" id="Phobius"/>
    </source>
</evidence>
<dbReference type="SUPFAM" id="SSF53335">
    <property type="entry name" value="S-adenosyl-L-methionine-dependent methyltransferases"/>
    <property type="match status" value="2"/>
</dbReference>
<dbReference type="Ensembl" id="ENSACLT00000063636.1">
    <property type="protein sequence ID" value="ENSACLP00000055978.1"/>
    <property type="gene ID" value="ENSACLG00000015341.2"/>
</dbReference>
<dbReference type="PANTHER" id="PTHR44307">
    <property type="entry name" value="PHOSPHOETHANOLAMINE METHYLTRANSFERASE"/>
    <property type="match status" value="1"/>
</dbReference>
<dbReference type="InterPro" id="IPR029063">
    <property type="entry name" value="SAM-dependent_MTases_sf"/>
</dbReference>
<dbReference type="EC" id="2.1.1.103" evidence="5"/>
<feature type="domain" description="Methyltransferase" evidence="10">
    <location>
        <begin position="53"/>
        <end position="108"/>
    </location>
</feature>
<reference evidence="11" key="1">
    <citation type="submission" date="2018-05" db="EMBL/GenBank/DDBJ databases">
        <authorList>
            <person name="Datahose"/>
        </authorList>
    </citation>
    <scope>NUCLEOTIDE SEQUENCE</scope>
</reference>
<keyword evidence="9" id="KW-0472">Membrane</keyword>
<reference evidence="11" key="2">
    <citation type="submission" date="2025-08" db="UniProtKB">
        <authorList>
            <consortium name="Ensembl"/>
        </authorList>
    </citation>
    <scope>IDENTIFICATION</scope>
</reference>
<comment type="catalytic activity">
    <reaction evidence="8">
        <text>N-methylethanolamine phosphate + S-adenosyl-L-methionine = N,N-dimethylethanolamine phosphate + S-adenosyl-L-homocysteine + H(+)</text>
        <dbReference type="Rhea" id="RHEA:25321"/>
        <dbReference type="ChEBI" id="CHEBI:15378"/>
        <dbReference type="ChEBI" id="CHEBI:57781"/>
        <dbReference type="ChEBI" id="CHEBI:57856"/>
        <dbReference type="ChEBI" id="CHEBI:58641"/>
        <dbReference type="ChEBI" id="CHEBI:59789"/>
        <dbReference type="EC" id="2.1.1.103"/>
    </reaction>
    <physiologicalReaction direction="left-to-right" evidence="8">
        <dbReference type="Rhea" id="RHEA:25322"/>
    </physiologicalReaction>
</comment>
<evidence type="ECO:0000256" key="2">
    <source>
        <dbReference type="ARBA" id="ARBA00005189"/>
    </source>
</evidence>
<sequence>CDSERVNMTEFWKEHSKAATVEEMMLDSRAKELTQHELPEILSMLPSLEGCKVLELGAGIGRYTKHLLTKAAHVTAVDFMERFIEKNRQKNGHHSNGTFLQADVTKMDMFVHLLLTAHFLCSMEISLFSFIIFYQGDSKMDFNPTCYRTEAQYSHMTTTVQVTEPKEGQTFGFDIVLKRRVQTYVEMKNNPNQICWLLEKVTRSSNSQNGFKTFQQFLDNQQYTKRGILRYEKMFGAGYVSTGGPSTTKEFVDLLNLKPGQKVLDVGCGIGGGDFYMAKAFGVEVLGLDLSDNMVDIAIERAKAENVPSVRFEVADATKRTFPEDSFDVIYSRDTILHIDDKLALFKRFHSWLKPGGQLLISDYCCGKKPWTPAFEAYVKQRGYVLYTPSEYGKFIQEAGFSKVRAEDRTAQFIEVIKTELQRAEVIKDEFIKEFSEEDYFEIVNGWKEKLERSNSGDQRWGLFHATRD</sequence>
<proteinExistence type="predicted"/>
<evidence type="ECO:0000256" key="6">
    <source>
        <dbReference type="ARBA" id="ARBA00047619"/>
    </source>
</evidence>
<evidence type="ECO:0000256" key="5">
    <source>
        <dbReference type="ARBA" id="ARBA00035674"/>
    </source>
</evidence>
<evidence type="ECO:0000256" key="1">
    <source>
        <dbReference type="ARBA" id="ARBA00004969"/>
    </source>
</evidence>
<comment type="catalytic activity">
    <reaction evidence="6">
        <text>N,N-dimethylethanolamine phosphate + S-adenosyl-L-methionine = phosphocholine + S-adenosyl-L-homocysteine + H(+)</text>
        <dbReference type="Rhea" id="RHEA:25325"/>
        <dbReference type="ChEBI" id="CHEBI:15378"/>
        <dbReference type="ChEBI" id="CHEBI:57856"/>
        <dbReference type="ChEBI" id="CHEBI:58641"/>
        <dbReference type="ChEBI" id="CHEBI:59789"/>
        <dbReference type="ChEBI" id="CHEBI:295975"/>
        <dbReference type="EC" id="2.1.1.103"/>
    </reaction>
    <physiologicalReaction direction="left-to-right" evidence="6">
        <dbReference type="Rhea" id="RHEA:25326"/>
    </physiologicalReaction>
</comment>
<dbReference type="Gene3D" id="3.40.50.150">
    <property type="entry name" value="Vaccinia Virus protein VP39"/>
    <property type="match status" value="2"/>
</dbReference>
<comment type="pathway">
    <text evidence="2">Lipid metabolism.</text>
</comment>
<dbReference type="PANTHER" id="PTHR44307:SF2">
    <property type="entry name" value="PHOSPHOETHANOLAMINE METHYLTRANSFERASE ISOFORM X1"/>
    <property type="match status" value="1"/>
</dbReference>
<evidence type="ECO:0000256" key="7">
    <source>
        <dbReference type="ARBA" id="ARBA00047622"/>
    </source>
</evidence>
<evidence type="ECO:0000256" key="3">
    <source>
        <dbReference type="ARBA" id="ARBA00022603"/>
    </source>
</evidence>
<dbReference type="GO" id="GO:0000234">
    <property type="term" value="F:phosphoethanolamine N-methyltransferase activity"/>
    <property type="evidence" value="ECO:0007669"/>
    <property type="project" value="UniProtKB-EC"/>
</dbReference>
<evidence type="ECO:0000256" key="8">
    <source>
        <dbReference type="ARBA" id="ARBA00047841"/>
    </source>
</evidence>
<dbReference type="CDD" id="cd02440">
    <property type="entry name" value="AdoMet_MTases"/>
    <property type="match status" value="2"/>
</dbReference>
<protein>
    <recommendedName>
        <fullName evidence="5">phosphoethanolamine N-methyltransferase</fullName>
        <ecNumber evidence="5">2.1.1.103</ecNumber>
    </recommendedName>
</protein>
<reference evidence="11" key="3">
    <citation type="submission" date="2025-09" db="UniProtKB">
        <authorList>
            <consortium name="Ensembl"/>
        </authorList>
    </citation>
    <scope>IDENTIFICATION</scope>
</reference>
<keyword evidence="4" id="KW-0808">Transferase</keyword>
<dbReference type="Pfam" id="PF13649">
    <property type="entry name" value="Methyltransf_25"/>
    <property type="match status" value="2"/>
</dbReference>
<keyword evidence="9" id="KW-1133">Transmembrane helix</keyword>
<dbReference type="Proteomes" id="UP000265100">
    <property type="component" value="Chromosome 2"/>
</dbReference>
<evidence type="ECO:0000313" key="11">
    <source>
        <dbReference type="Ensembl" id="ENSACLP00000055978.1"/>
    </source>
</evidence>
<keyword evidence="9" id="KW-0812">Transmembrane</keyword>
<comment type="catalytic activity">
    <reaction evidence="7">
        <text>phosphoethanolamine + S-adenosyl-L-methionine = N-methylethanolamine phosphate + S-adenosyl-L-homocysteine + H(+)</text>
        <dbReference type="Rhea" id="RHEA:20365"/>
        <dbReference type="ChEBI" id="CHEBI:15378"/>
        <dbReference type="ChEBI" id="CHEBI:57781"/>
        <dbReference type="ChEBI" id="CHEBI:57856"/>
        <dbReference type="ChEBI" id="CHEBI:58190"/>
        <dbReference type="ChEBI" id="CHEBI:59789"/>
        <dbReference type="EC" id="2.1.1.103"/>
    </reaction>
    <physiologicalReaction direction="left-to-right" evidence="7">
        <dbReference type="Rhea" id="RHEA:20366"/>
    </physiologicalReaction>
</comment>
<organism evidence="11 12">
    <name type="scientific">Astatotilapia calliptera</name>
    <name type="common">Eastern happy</name>
    <name type="synonym">Chromis callipterus</name>
    <dbReference type="NCBI Taxonomy" id="8154"/>
    <lineage>
        <taxon>Eukaryota</taxon>
        <taxon>Metazoa</taxon>
        <taxon>Chordata</taxon>
        <taxon>Craniata</taxon>
        <taxon>Vertebrata</taxon>
        <taxon>Euteleostomi</taxon>
        <taxon>Actinopterygii</taxon>
        <taxon>Neopterygii</taxon>
        <taxon>Teleostei</taxon>
        <taxon>Neoteleostei</taxon>
        <taxon>Acanthomorphata</taxon>
        <taxon>Ovalentaria</taxon>
        <taxon>Cichlomorphae</taxon>
        <taxon>Cichliformes</taxon>
        <taxon>Cichlidae</taxon>
        <taxon>African cichlids</taxon>
        <taxon>Pseudocrenilabrinae</taxon>
        <taxon>Haplochromini</taxon>
        <taxon>Astatotilapia</taxon>
    </lineage>
</organism>
<accession>A0AAX7TG50</accession>
<comment type="pathway">
    <text evidence="1">Phospholipid metabolism; phosphatidylcholine biosynthesis.</text>
</comment>
<evidence type="ECO:0000313" key="12">
    <source>
        <dbReference type="Proteomes" id="UP000265100"/>
    </source>
</evidence>
<dbReference type="AlphaFoldDB" id="A0AAX7TG50"/>